<dbReference type="Proteomes" id="UP000078492">
    <property type="component" value="Unassembled WGS sequence"/>
</dbReference>
<evidence type="ECO:0000313" key="2">
    <source>
        <dbReference type="Proteomes" id="UP000078492"/>
    </source>
</evidence>
<keyword evidence="2" id="KW-1185">Reference proteome</keyword>
<evidence type="ECO:0000313" key="1">
    <source>
        <dbReference type="EMBL" id="KYN14785.1"/>
    </source>
</evidence>
<name>A0A151J083_9HYME</name>
<dbReference type="AlphaFoldDB" id="A0A151J083"/>
<dbReference type="EMBL" id="KQ980656">
    <property type="protein sequence ID" value="KYN14785.1"/>
    <property type="molecule type" value="Genomic_DNA"/>
</dbReference>
<accession>A0A151J083</accession>
<sequence>MIEPLHCTQFQREDYRICLYKKYTIGVFCCELKFRKNIVEELTIKGECMVIGNFNIDLKTNSFYAKKLQTTMLSLGIKQYVNEPTRYEIRKKIIYLFFFNMAGATTVSPDVIEDKGTVENFEIVSLEQLEKIVMGLPNKKGTEEGINSDIKNEWIALKDIAFYCRGIALLPERWEKVVENGGNYFD</sequence>
<organism evidence="1 2">
    <name type="scientific">Trachymyrmex cornetzi</name>
    <dbReference type="NCBI Taxonomy" id="471704"/>
    <lineage>
        <taxon>Eukaryota</taxon>
        <taxon>Metazoa</taxon>
        <taxon>Ecdysozoa</taxon>
        <taxon>Arthropoda</taxon>
        <taxon>Hexapoda</taxon>
        <taxon>Insecta</taxon>
        <taxon>Pterygota</taxon>
        <taxon>Neoptera</taxon>
        <taxon>Endopterygota</taxon>
        <taxon>Hymenoptera</taxon>
        <taxon>Apocrita</taxon>
        <taxon>Aculeata</taxon>
        <taxon>Formicoidea</taxon>
        <taxon>Formicidae</taxon>
        <taxon>Myrmicinae</taxon>
        <taxon>Trachymyrmex</taxon>
    </lineage>
</organism>
<gene>
    <name evidence="1" type="ORF">ALC57_12993</name>
</gene>
<proteinExistence type="predicted"/>
<dbReference type="STRING" id="471704.A0A151J083"/>
<reference evidence="1 2" key="1">
    <citation type="submission" date="2015-09" db="EMBL/GenBank/DDBJ databases">
        <title>Trachymyrmex cornetzi WGS genome.</title>
        <authorList>
            <person name="Nygaard S."/>
            <person name="Hu H."/>
            <person name="Boomsma J."/>
            <person name="Zhang G."/>
        </authorList>
    </citation>
    <scope>NUCLEOTIDE SEQUENCE [LARGE SCALE GENOMIC DNA]</scope>
    <source>
        <strain evidence="1">Tcor2-1</strain>
        <tissue evidence="1">Whole body</tissue>
    </source>
</reference>
<protein>
    <submittedName>
        <fullName evidence="1">Uncharacterized protein</fullName>
    </submittedName>
</protein>